<dbReference type="GO" id="GO:0070401">
    <property type="term" value="F:NADP+ binding"/>
    <property type="evidence" value="ECO:0007669"/>
    <property type="project" value="UniProtKB-UniRule"/>
</dbReference>
<evidence type="ECO:0000256" key="7">
    <source>
        <dbReference type="ARBA" id="ARBA00023268"/>
    </source>
</evidence>
<feature type="domain" description="NAD-dependent epimerase/dehydratase" evidence="10">
    <location>
        <begin position="7"/>
        <end position="230"/>
    </location>
</feature>
<gene>
    <name evidence="9" type="primary">fcl</name>
    <name evidence="11" type="ORF">F4827_000556</name>
</gene>
<dbReference type="GO" id="GO:0016853">
    <property type="term" value="F:isomerase activity"/>
    <property type="evidence" value="ECO:0007669"/>
    <property type="project" value="UniProtKB-KW"/>
</dbReference>
<dbReference type="Gene3D" id="3.40.50.720">
    <property type="entry name" value="NAD(P)-binding Rossmann-like Domain"/>
    <property type="match status" value="1"/>
</dbReference>
<evidence type="ECO:0000256" key="1">
    <source>
        <dbReference type="ARBA" id="ARBA00004883"/>
    </source>
</evidence>
<keyword evidence="4 9" id="KW-0521">NADP</keyword>
<keyword evidence="5 9" id="KW-0560">Oxidoreductase</keyword>
<evidence type="ECO:0000256" key="6">
    <source>
        <dbReference type="ARBA" id="ARBA00023235"/>
    </source>
</evidence>
<dbReference type="UniPathway" id="UPA00128">
    <property type="reaction ID" value="UER00191"/>
</dbReference>
<protein>
    <recommendedName>
        <fullName evidence="3 9">GDP-L-fucose synthase</fullName>
        <ecNumber evidence="3 9">1.1.1.271</ecNumber>
    </recommendedName>
    <alternativeName>
        <fullName evidence="9">GDP-4-keto-6-deoxy-D-mannose-3,5-epimerase-4-reductase</fullName>
    </alternativeName>
</protein>
<sequence length="320" mass="35540">MTNESRIFVAGHRGMVGSAIVRRLSTLGYRNVITRTRAELDLTNQSDVAEFFKSESINEVYLTAAKVGGIHANESYPADFIYENLAIECNVIHEAYRSGVKKLMFFGSSCIYPKLATQPMREDALLDGKLEPTNEPYAIAKIAGLKMCESYRRQYGVDFRSVMPTNLYGPGDNYHPENSHVIPGLIRRFHDAKECCAPKVAIWGSGEPMREFLHVDDLAAGAVSMMLLPRETFDAIVSPLAPHVNLGSGEEISIRELAQLVGQVVGYRGTLEFDTSKPDGTPRKLLDVSKLKSIGFVPLVPLEDGLRHAYDDFMHAAQRK</sequence>
<dbReference type="GO" id="GO:0050577">
    <property type="term" value="F:GDP-L-fucose synthase activity"/>
    <property type="evidence" value="ECO:0007669"/>
    <property type="project" value="UniProtKB-UniRule"/>
</dbReference>
<proteinExistence type="inferred from homology"/>
<comment type="similarity">
    <text evidence="2 9">Belongs to the NAD(P)-dependent epimerase/dehydratase family. Fucose synthase subfamily.</text>
</comment>
<dbReference type="FunFam" id="3.40.50.720:FF:000101">
    <property type="entry name" value="GDP-L-fucose synthase"/>
    <property type="match status" value="1"/>
</dbReference>
<feature type="binding site" evidence="9">
    <location>
        <position position="210"/>
    </location>
    <ligand>
        <name>substrate</name>
    </ligand>
</feature>
<dbReference type="HAMAP" id="MF_00956">
    <property type="entry name" value="GDP_fucose_synth"/>
    <property type="match status" value="1"/>
</dbReference>
<evidence type="ECO:0000313" key="11">
    <source>
        <dbReference type="EMBL" id="MBB6100752.1"/>
    </source>
</evidence>
<feature type="binding site" evidence="9">
    <location>
        <begin position="164"/>
        <end position="167"/>
    </location>
    <ligand>
        <name>NADP(+)</name>
        <dbReference type="ChEBI" id="CHEBI:58349"/>
    </ligand>
</feature>
<dbReference type="RefSeq" id="WP_183719895.1">
    <property type="nucleotide sequence ID" value="NZ_JACHBW010000001.1"/>
</dbReference>
<comment type="caution">
    <text evidence="9">Lacks conserved residue(s) required for the propagation of feature annotation.</text>
</comment>
<feature type="binding site" evidence="9">
    <location>
        <begin position="11"/>
        <end position="17"/>
    </location>
    <ligand>
        <name>NADP(+)</name>
        <dbReference type="ChEBI" id="CHEBI:58349"/>
    </ligand>
</feature>
<dbReference type="Gene3D" id="3.90.25.10">
    <property type="entry name" value="UDP-galactose 4-epimerase, domain 1"/>
    <property type="match status" value="1"/>
</dbReference>
<dbReference type="EMBL" id="JACHBW010000001">
    <property type="protein sequence ID" value="MBB6100752.1"/>
    <property type="molecule type" value="Genomic_DNA"/>
</dbReference>
<evidence type="ECO:0000256" key="4">
    <source>
        <dbReference type="ARBA" id="ARBA00022857"/>
    </source>
</evidence>
<comment type="catalytic activity">
    <reaction evidence="8 9">
        <text>GDP-beta-L-fucose + NADP(+) = GDP-4-dehydro-alpha-D-rhamnose + NADPH + H(+)</text>
        <dbReference type="Rhea" id="RHEA:18885"/>
        <dbReference type="ChEBI" id="CHEBI:15378"/>
        <dbReference type="ChEBI" id="CHEBI:57273"/>
        <dbReference type="ChEBI" id="CHEBI:57783"/>
        <dbReference type="ChEBI" id="CHEBI:57964"/>
        <dbReference type="ChEBI" id="CHEBI:58349"/>
        <dbReference type="EC" id="1.1.1.271"/>
    </reaction>
</comment>
<feature type="site" description="Important for catalytic activity" evidence="9">
    <location>
        <position position="110"/>
    </location>
</feature>
<keyword evidence="7 9" id="KW-0511">Multifunctional enzyme</keyword>
<reference evidence="11 12" key="1">
    <citation type="submission" date="2020-08" db="EMBL/GenBank/DDBJ databases">
        <title>Above-ground endophytic microbial communities from plants in different locations in the United States.</title>
        <authorList>
            <person name="Frank C."/>
        </authorList>
    </citation>
    <scope>NUCLEOTIDE SEQUENCE [LARGE SCALE GENOMIC DNA]</scope>
    <source>
        <strain evidence="11 12">WP4_2_2</strain>
    </source>
</reference>
<feature type="binding site" evidence="9">
    <location>
        <position position="279"/>
    </location>
    <ligand>
        <name>substrate</name>
    </ligand>
</feature>
<feature type="active site" description="Proton donor/acceptor" evidence="9">
    <location>
        <position position="137"/>
    </location>
</feature>
<accession>A0A7W9WR19</accession>
<comment type="function">
    <text evidence="9">Catalyzes the two-step NADP-dependent conversion of GDP-4-dehydro-6-deoxy-D-mannose to GDP-fucose, involving an epimerase and a reductase reaction.</text>
</comment>
<keyword evidence="12" id="KW-1185">Reference proteome</keyword>
<dbReference type="EC" id="1.1.1.271" evidence="3 9"/>
<organism evidence="11 12">
    <name type="scientific">Paraburkholderia bannensis</name>
    <dbReference type="NCBI Taxonomy" id="765414"/>
    <lineage>
        <taxon>Bacteria</taxon>
        <taxon>Pseudomonadati</taxon>
        <taxon>Pseudomonadota</taxon>
        <taxon>Betaproteobacteria</taxon>
        <taxon>Burkholderiales</taxon>
        <taxon>Burkholderiaceae</taxon>
        <taxon>Paraburkholderia</taxon>
    </lineage>
</organism>
<evidence type="ECO:0000256" key="5">
    <source>
        <dbReference type="ARBA" id="ARBA00023002"/>
    </source>
</evidence>
<feature type="binding site" evidence="9">
    <location>
        <position position="141"/>
    </location>
    <ligand>
        <name>NADP(+)</name>
        <dbReference type="ChEBI" id="CHEBI:58349"/>
    </ligand>
</feature>
<dbReference type="CDD" id="cd05239">
    <property type="entry name" value="GDP_FS_SDR_e"/>
    <property type="match status" value="1"/>
</dbReference>
<dbReference type="InterPro" id="IPR001509">
    <property type="entry name" value="Epimerase_deHydtase"/>
</dbReference>
<evidence type="ECO:0000256" key="2">
    <source>
        <dbReference type="ARBA" id="ARBA00005959"/>
    </source>
</evidence>
<dbReference type="Pfam" id="PF01370">
    <property type="entry name" value="Epimerase"/>
    <property type="match status" value="1"/>
</dbReference>
<evidence type="ECO:0000256" key="3">
    <source>
        <dbReference type="ARBA" id="ARBA00012371"/>
    </source>
</evidence>
<dbReference type="Proteomes" id="UP000571554">
    <property type="component" value="Unassembled WGS sequence"/>
</dbReference>
<name>A0A7W9WR19_9BURK</name>
<comment type="pathway">
    <text evidence="1 9">Nucleotide-sugar biosynthesis; GDP-L-fucose biosynthesis via de novo pathway; GDP-L-fucose from GDP-alpha-D-mannose: step 2/2.</text>
</comment>
<dbReference type="InterPro" id="IPR036291">
    <property type="entry name" value="NAD(P)-bd_dom_sf"/>
</dbReference>
<evidence type="ECO:0000259" key="10">
    <source>
        <dbReference type="Pfam" id="PF01370"/>
    </source>
</evidence>
<dbReference type="InterPro" id="IPR028614">
    <property type="entry name" value="GDP_fucose/colitose_synth"/>
</dbReference>
<evidence type="ECO:0000313" key="12">
    <source>
        <dbReference type="Proteomes" id="UP000571554"/>
    </source>
</evidence>
<evidence type="ECO:0000256" key="8">
    <source>
        <dbReference type="ARBA" id="ARBA00051935"/>
    </source>
</evidence>
<dbReference type="AlphaFoldDB" id="A0A7W9WR19"/>
<feature type="binding site" evidence="9">
    <location>
        <position position="180"/>
    </location>
    <ligand>
        <name>NADP(+)</name>
        <dbReference type="ChEBI" id="CHEBI:58349"/>
    </ligand>
</feature>
<feature type="site" description="Important for catalytic activity" evidence="9">
    <location>
        <position position="108"/>
    </location>
</feature>
<dbReference type="PANTHER" id="PTHR43238:SF1">
    <property type="entry name" value="GDP-L-FUCOSE SYNTHASE"/>
    <property type="match status" value="1"/>
</dbReference>
<feature type="binding site" evidence="9">
    <location>
        <position position="203"/>
    </location>
    <ligand>
        <name>substrate</name>
    </ligand>
</feature>
<feature type="binding site" evidence="9">
    <location>
        <position position="188"/>
    </location>
    <ligand>
        <name>substrate</name>
    </ligand>
</feature>
<dbReference type="PANTHER" id="PTHR43238">
    <property type="entry name" value="GDP-L-FUCOSE SYNTHASE"/>
    <property type="match status" value="1"/>
</dbReference>
<evidence type="ECO:0000256" key="9">
    <source>
        <dbReference type="HAMAP-Rule" id="MF_00956"/>
    </source>
</evidence>
<dbReference type="GO" id="GO:0042351">
    <property type="term" value="P:'de novo' GDP-L-fucose biosynthetic process"/>
    <property type="evidence" value="ECO:0007669"/>
    <property type="project" value="UniProtKB-UniRule"/>
</dbReference>
<dbReference type="SUPFAM" id="SSF51735">
    <property type="entry name" value="NAD(P)-binding Rossmann-fold domains"/>
    <property type="match status" value="1"/>
</dbReference>
<comment type="caution">
    <text evidence="11">The sequence shown here is derived from an EMBL/GenBank/DDBJ whole genome shotgun (WGS) entry which is preliminary data.</text>
</comment>
<keyword evidence="6 9" id="KW-0413">Isomerase</keyword>